<reference evidence="1" key="3">
    <citation type="submission" date="2000-06" db="EMBL/GenBank/DDBJ databases">
        <authorList>
            <person name="Cheuk R."/>
            <person name="Shinn P."/>
            <person name="Brooks S."/>
            <person name="Buehler E."/>
            <person name="Chao Q."/>
            <person name="Johnson-Hopson C."/>
            <person name="Khan S."/>
            <person name="Kim C."/>
            <person name="Altafi H."/>
            <person name="Bei B."/>
            <person name="Chin C."/>
            <person name="Chiou J."/>
            <person name="Choi E."/>
            <person name="Conn L."/>
            <person name="Conway A."/>
            <person name="Gonzalez A."/>
            <person name="Hansen N."/>
            <person name="Howing B."/>
            <person name="Koo T."/>
            <person name="Lam B."/>
            <person name="Lee J."/>
            <person name="Lenz C."/>
            <person name="Li J."/>
            <person name="Liu A."/>
            <person name="Liu J."/>
            <person name="Liu S."/>
            <person name="Mukharsky N."/>
            <person name="Nguyen M."/>
            <person name="Palm C."/>
            <person name="Pham P."/>
            <person name="Sakano H."/>
            <person name="Schwartz J."/>
            <person name="Southwick A."/>
            <person name="Thaveri A."/>
            <person name="Toriumi M."/>
            <person name="Vaysberg M."/>
            <person name="Yu G."/>
            <person name="Davis R."/>
            <person name="Federspiel N."/>
            <person name="Theologis A."/>
            <person name="Ecker J."/>
        </authorList>
    </citation>
    <scope>NUCLEOTIDE SEQUENCE</scope>
</reference>
<dbReference type="EMBL" id="AC022314">
    <property type="protein sequence ID" value="AAF79690.1"/>
    <property type="molecule type" value="Genomic_DNA"/>
</dbReference>
<reference evidence="1" key="2">
    <citation type="submission" date="2000-05" db="EMBL/GenBank/DDBJ databases">
        <title>Genomic sequence for Arabidopsis thaliana BAC F9C16 from chromosome I.</title>
        <authorList>
            <person name="Shinn P."/>
            <person name="Brooks S."/>
            <person name="Buehler E."/>
            <person name="Chao Q."/>
            <person name="Johnson-Hopson C."/>
            <person name="Khan S."/>
            <person name="Kieleczawa J."/>
            <person name="Kim C."/>
            <person name="Altafi H."/>
            <person name="Bei Q."/>
            <person name="Chin C."/>
            <person name="Chiou J."/>
            <person name="Choi E."/>
            <person name="Conn L."/>
            <person name="Conway A."/>
            <person name="Gonzales A."/>
            <person name="Hansen N."/>
            <person name="Howing B."/>
            <person name="Koo T."/>
            <person name="Lam B."/>
            <person name="Lee J."/>
            <person name="Lenz C."/>
            <person name="Li J."/>
            <person name="Liu A."/>
            <person name="Liu K."/>
            <person name="Liu S."/>
            <person name="Mukharsky N."/>
            <person name="Nguyen M."/>
            <person name="Palm C."/>
            <person name="Pham P."/>
            <person name="Sakano H."/>
            <person name="Schwartz J."/>
            <person name="Southwick A."/>
            <person name="Thaveri A."/>
            <person name="Toriumi M."/>
            <person name="Vaysberg M."/>
            <person name="Yu G."/>
            <person name="Federspiel N.A."/>
            <person name="Theologis A."/>
            <person name="Ecker J.R."/>
        </authorList>
    </citation>
    <scope>NUCLEOTIDE SEQUENCE</scope>
</reference>
<reference key="1">
    <citation type="journal article" date="2000" name="Nature">
        <title>Sequence and analysis of chromosome 1 of the plant Arabidopsis thaliana.</title>
        <authorList>
            <person name="Theologis A."/>
            <person name="Ecker J.R."/>
            <person name="Palm C.J."/>
            <person name="Federspiel N.A."/>
            <person name="Kaul S."/>
            <person name="White O."/>
            <person name="Alonso J."/>
            <person name="Altafi H."/>
            <person name="Araujo R."/>
            <person name="Bowman C.L."/>
            <person name="Brooks S.Y."/>
            <person name="Buehler E."/>
            <person name="Chan A."/>
            <person name="Chao Q."/>
            <person name="Chen H."/>
            <person name="Cheuk R.F."/>
            <person name="Chin C.W."/>
            <person name="Chung M.K."/>
            <person name="Conn L."/>
            <person name="Conway A.B."/>
            <person name="Conway A.R."/>
            <person name="Creasy T.H."/>
            <person name="Dewar K."/>
            <person name="Dunn P."/>
            <person name="Etgu P."/>
            <person name="Feldblyum T.V."/>
            <person name="Feng J."/>
            <person name="Fong B."/>
            <person name="Fujii C.Y."/>
            <person name="Gill J.E."/>
            <person name="Goldsmith A.D."/>
            <person name="Haas B."/>
            <person name="Hansen N.F."/>
            <person name="Hughes B."/>
            <person name="Huizar L."/>
            <person name="Hunter J.L."/>
            <person name="Jenkins J."/>
            <person name="Johnson-Hopson C."/>
            <person name="Khan S."/>
            <person name="Khaykin E."/>
            <person name="Kim C.J."/>
            <person name="Koo H.L."/>
            <person name="Kremenetskaia I."/>
            <person name="Kurtz D.B."/>
            <person name="Kwan A."/>
            <person name="Lam B."/>
            <person name="Langin-Hooper S."/>
            <person name="Lee A."/>
            <person name="Lee J.M."/>
            <person name="Lenz C.A."/>
            <person name="Li J.H."/>
            <person name="Li Y."/>
            <person name="Lin X."/>
            <person name="Liu S.X."/>
            <person name="Liu Z.A."/>
            <person name="Luros J.S."/>
            <person name="Maiti R."/>
            <person name="Marziali A."/>
            <person name="Militscher J."/>
            <person name="Miranda M."/>
            <person name="Nguyen M."/>
            <person name="Nierman W.C."/>
            <person name="Osborne B.I."/>
            <person name="Pai G."/>
            <person name="Peterson J."/>
            <person name="Pham P.K."/>
            <person name="Rizzo M."/>
            <person name="Rooney T."/>
            <person name="Rowley D."/>
            <person name="Sakano H."/>
            <person name="Salzberg S.L."/>
            <person name="Schwartz J.R."/>
            <person name="Shinn P."/>
            <person name="Southwick A.M."/>
            <person name="Sun H."/>
            <person name="Tallon L.J."/>
            <person name="Tambunga G."/>
            <person name="Toriumi M.J."/>
            <person name="Town C.D."/>
            <person name="Utterback T."/>
            <person name="Van Aken S."/>
            <person name="Vaysberg M."/>
            <person name="Vysotskaia V.S."/>
            <person name="Walker M."/>
            <person name="Wu D."/>
            <person name="Yu G."/>
            <person name="Fraser C.M."/>
            <person name="Venter J.C."/>
            <person name="Davis R.W."/>
        </authorList>
    </citation>
    <scope>NUCLEOTIDE SEQUENCE [LARGE SCALE GENOMIC DNA]</scope>
    <source>
        <strain>cv. Columbia</strain>
    </source>
</reference>
<protein>
    <submittedName>
        <fullName evidence="1">F9C16.4</fullName>
    </submittedName>
</protein>
<sequence>MGAYCWRKLIASSRENRSVLIKVCQGKIYDPDNLFRDIAVSSLMSSHKNVLNLLGGCLDYIEADYRKIGFVTGNIDVYGLGIIMLILLTGKLQCTLDDGCVPLPDYVGKLLEREENVPHMIVVAREVKEIETYTQNFSSRCFFFFSYVLAF</sequence>
<name>Q9LP14_ARATH</name>
<dbReference type="AlphaFoldDB" id="Q9LP14"/>
<evidence type="ECO:0000313" key="1">
    <source>
        <dbReference type="EMBL" id="AAF79690.1"/>
    </source>
</evidence>
<organism evidence="1">
    <name type="scientific">Arabidopsis thaliana</name>
    <name type="common">Mouse-ear cress</name>
    <dbReference type="NCBI Taxonomy" id="3702"/>
    <lineage>
        <taxon>Eukaryota</taxon>
        <taxon>Viridiplantae</taxon>
        <taxon>Streptophyta</taxon>
        <taxon>Embryophyta</taxon>
        <taxon>Tracheophyta</taxon>
        <taxon>Spermatophyta</taxon>
        <taxon>Magnoliopsida</taxon>
        <taxon>eudicotyledons</taxon>
        <taxon>Gunneridae</taxon>
        <taxon>Pentapetalae</taxon>
        <taxon>rosids</taxon>
        <taxon>malvids</taxon>
        <taxon>Brassicales</taxon>
        <taxon>Brassicaceae</taxon>
        <taxon>Camelineae</taxon>
        <taxon>Arabidopsis</taxon>
    </lineage>
</organism>
<accession>Q9LP14</accession>
<proteinExistence type="predicted"/>